<accession>A0A2M7G0K4</accession>
<proteinExistence type="predicted"/>
<dbReference type="SUPFAM" id="SSF53335">
    <property type="entry name" value="S-adenosyl-L-methionine-dependent methyltransferases"/>
    <property type="match status" value="1"/>
</dbReference>
<organism evidence="1 2">
    <name type="scientific">bacterium (Candidatus Blackallbacteria) CG17_big_fil_post_rev_8_21_14_2_50_48_46</name>
    <dbReference type="NCBI Taxonomy" id="2014261"/>
    <lineage>
        <taxon>Bacteria</taxon>
        <taxon>Candidatus Blackallbacteria</taxon>
    </lineage>
</organism>
<evidence type="ECO:0008006" key="3">
    <source>
        <dbReference type="Google" id="ProtNLM"/>
    </source>
</evidence>
<dbReference type="Proteomes" id="UP000231019">
    <property type="component" value="Unassembled WGS sequence"/>
</dbReference>
<dbReference type="Gene3D" id="3.40.50.150">
    <property type="entry name" value="Vaccinia Virus protein VP39"/>
    <property type="match status" value="1"/>
</dbReference>
<sequence length="378" mass="43333">MLNRSCPVCVHTDLEIFDLPFQSLVRSDCRPLQAEKNLLQCGACGLVWSELSIPDDFYQDYDLDEELSGQEQPLFSPDFEGPQPRSRLLLHYLKQSGLLPDSGKSLDIGCNHGFFSAELQALRPHWQVFGFEPLNRPSALRERHIPAEQFFHGSLASIPEHYDLISLIHVLEHLVAPEPVLEALKPLMTSESLLLIQVPDYTHTLFDLVIYDHLFHYTAHSLKLLLEKLGFEVLHLEHFLPKEITLLCRKSEKTRASELIREPVLRLESCIQELRALHQRVLNFEDLAAQANSHFSLMGTAIAACCVSGLLRHPPEFYLEESLEKKEGQFLGRPVYNLPMLQAKEYMNGYLFLPFPQNQAVRLTSRLQKSLPGWKIEF</sequence>
<dbReference type="CDD" id="cd02440">
    <property type="entry name" value="AdoMet_MTases"/>
    <property type="match status" value="1"/>
</dbReference>
<name>A0A2M7G0K4_9BACT</name>
<dbReference type="Pfam" id="PF13489">
    <property type="entry name" value="Methyltransf_23"/>
    <property type="match status" value="1"/>
</dbReference>
<dbReference type="AlphaFoldDB" id="A0A2M7G0K4"/>
<dbReference type="PANTHER" id="PTHR43861">
    <property type="entry name" value="TRANS-ACONITATE 2-METHYLTRANSFERASE-RELATED"/>
    <property type="match status" value="1"/>
</dbReference>
<protein>
    <recommendedName>
        <fullName evidence="3">Methyltransferase</fullName>
    </recommendedName>
</protein>
<dbReference type="InterPro" id="IPR029063">
    <property type="entry name" value="SAM-dependent_MTases_sf"/>
</dbReference>
<comment type="caution">
    <text evidence="1">The sequence shown here is derived from an EMBL/GenBank/DDBJ whole genome shotgun (WGS) entry which is preliminary data.</text>
</comment>
<gene>
    <name evidence="1" type="ORF">COW36_18945</name>
</gene>
<evidence type="ECO:0000313" key="2">
    <source>
        <dbReference type="Proteomes" id="UP000231019"/>
    </source>
</evidence>
<dbReference type="PANTHER" id="PTHR43861:SF6">
    <property type="entry name" value="METHYLTRANSFERASE TYPE 11"/>
    <property type="match status" value="1"/>
</dbReference>
<reference evidence="1 2" key="1">
    <citation type="submission" date="2017-09" db="EMBL/GenBank/DDBJ databases">
        <title>Depth-based differentiation of microbial function through sediment-hosted aquifers and enrichment of novel symbionts in the deep terrestrial subsurface.</title>
        <authorList>
            <person name="Probst A.J."/>
            <person name="Ladd B."/>
            <person name="Jarett J.K."/>
            <person name="Geller-Mcgrath D.E."/>
            <person name="Sieber C.M."/>
            <person name="Emerson J.B."/>
            <person name="Anantharaman K."/>
            <person name="Thomas B.C."/>
            <person name="Malmstrom R."/>
            <person name="Stieglmeier M."/>
            <person name="Klingl A."/>
            <person name="Woyke T."/>
            <person name="Ryan C.M."/>
            <person name="Banfield J.F."/>
        </authorList>
    </citation>
    <scope>NUCLEOTIDE SEQUENCE [LARGE SCALE GENOMIC DNA]</scope>
    <source>
        <strain evidence="1">CG17_big_fil_post_rev_8_21_14_2_50_48_46</strain>
    </source>
</reference>
<dbReference type="EMBL" id="PFFQ01000054">
    <property type="protein sequence ID" value="PIW15005.1"/>
    <property type="molecule type" value="Genomic_DNA"/>
</dbReference>
<evidence type="ECO:0000313" key="1">
    <source>
        <dbReference type="EMBL" id="PIW15005.1"/>
    </source>
</evidence>